<feature type="chain" id="PRO_5038359685" evidence="5">
    <location>
        <begin position="27"/>
        <end position="508"/>
    </location>
</feature>
<dbReference type="RefSeq" id="WP_121657982.1">
    <property type="nucleotide sequence ID" value="NZ_BMEK01000001.1"/>
</dbReference>
<feature type="signal peptide" evidence="5">
    <location>
        <begin position="1"/>
        <end position="26"/>
    </location>
</feature>
<dbReference type="Proteomes" id="UP000282460">
    <property type="component" value="Unassembled WGS sequence"/>
</dbReference>
<sequence>MKFGPRATSVAILAAAAVALSGCASSSGGSSSGAATDTLTIGSLSNITSFDPAQAHLGHQMPLYQAAYDTLILRKPDGSFAPMLATEWKYNEDNTVLTVDLRDDVTFTDGEKFDAEAAKANLDHFKSANGPDAAQGGSISSVDVVDEDTIDITLSAADPAMEYYLSQVPGLMGSPKALGTEEVKTVPVGSGPYVLDAKASVNGSQFVYTANKDYWNKDLQKFSKVTIKILADVTARTNAVVSGQVDAVLLDAKNGKQAEGAGLEQVSYPVDWNGLFLFDRDGKNTPALADVRVRQAINYAFDRETMLEQLSLGHGEVTAQIFGKTTDAYIPELDDAYAYDPAKAKSLLAEAGYADGFELTLPILPGTEAIMAMVQQQMADVGITVKQEAVPQANYVTDLQAAKYSAAWFSVFQGEPWVAIKQAIGPQAAYNPFKTTTPELQEAIDAVQFGGDESGELAKKVNQYVTDEAWFAPWYRIDQMFYVDGTKIAVEPQAQQAIPSIYNYAPAS</sequence>
<keyword evidence="3" id="KW-0813">Transport</keyword>
<comment type="caution">
    <text evidence="7">The sequence shown here is derived from an EMBL/GenBank/DDBJ whole genome shotgun (WGS) entry which is preliminary data.</text>
</comment>
<dbReference type="Gene3D" id="3.10.105.10">
    <property type="entry name" value="Dipeptide-binding Protein, Domain 3"/>
    <property type="match status" value="1"/>
</dbReference>
<dbReference type="SUPFAM" id="SSF53850">
    <property type="entry name" value="Periplasmic binding protein-like II"/>
    <property type="match status" value="1"/>
</dbReference>
<dbReference type="GO" id="GO:0030313">
    <property type="term" value="C:cell envelope"/>
    <property type="evidence" value="ECO:0007669"/>
    <property type="project" value="UniProtKB-SubCell"/>
</dbReference>
<dbReference type="PANTHER" id="PTHR30290:SF10">
    <property type="entry name" value="PERIPLASMIC OLIGOPEPTIDE-BINDING PROTEIN-RELATED"/>
    <property type="match status" value="1"/>
</dbReference>
<gene>
    <name evidence="7" type="ORF">D9V28_01685</name>
</gene>
<name>A0A3L7J593_9MICO</name>
<dbReference type="GO" id="GO:0015833">
    <property type="term" value="P:peptide transport"/>
    <property type="evidence" value="ECO:0007669"/>
    <property type="project" value="TreeGrafter"/>
</dbReference>
<dbReference type="PANTHER" id="PTHR30290">
    <property type="entry name" value="PERIPLASMIC BINDING COMPONENT OF ABC TRANSPORTER"/>
    <property type="match status" value="1"/>
</dbReference>
<evidence type="ECO:0000313" key="8">
    <source>
        <dbReference type="Proteomes" id="UP000282460"/>
    </source>
</evidence>
<evidence type="ECO:0000256" key="2">
    <source>
        <dbReference type="ARBA" id="ARBA00005695"/>
    </source>
</evidence>
<reference evidence="7 8" key="1">
    <citation type="submission" date="2018-10" db="EMBL/GenBank/DDBJ databases">
        <authorList>
            <person name="Li J."/>
        </authorList>
    </citation>
    <scope>NUCLEOTIDE SEQUENCE [LARGE SCALE GENOMIC DNA]</scope>
    <source>
        <strain evidence="7 8">ZD1-4</strain>
    </source>
</reference>
<dbReference type="PIRSF" id="PIRSF002741">
    <property type="entry name" value="MppA"/>
    <property type="match status" value="1"/>
</dbReference>
<dbReference type="GO" id="GO:0043190">
    <property type="term" value="C:ATP-binding cassette (ABC) transporter complex"/>
    <property type="evidence" value="ECO:0007669"/>
    <property type="project" value="InterPro"/>
</dbReference>
<evidence type="ECO:0000256" key="1">
    <source>
        <dbReference type="ARBA" id="ARBA00004196"/>
    </source>
</evidence>
<dbReference type="InterPro" id="IPR039424">
    <property type="entry name" value="SBP_5"/>
</dbReference>
<dbReference type="OrthoDB" id="9803988at2"/>
<proteinExistence type="inferred from homology"/>
<evidence type="ECO:0000256" key="5">
    <source>
        <dbReference type="SAM" id="SignalP"/>
    </source>
</evidence>
<evidence type="ECO:0000313" key="7">
    <source>
        <dbReference type="EMBL" id="RLQ85619.1"/>
    </source>
</evidence>
<evidence type="ECO:0000256" key="3">
    <source>
        <dbReference type="ARBA" id="ARBA00022448"/>
    </source>
</evidence>
<dbReference type="Gene3D" id="3.40.190.10">
    <property type="entry name" value="Periplasmic binding protein-like II"/>
    <property type="match status" value="1"/>
</dbReference>
<keyword evidence="4 5" id="KW-0732">Signal</keyword>
<comment type="similarity">
    <text evidence="2">Belongs to the bacterial solute-binding protein 5 family.</text>
</comment>
<comment type="subcellular location">
    <subcellularLocation>
        <location evidence="1">Cell envelope</location>
    </subcellularLocation>
</comment>
<dbReference type="EMBL" id="RCWJ01000001">
    <property type="protein sequence ID" value="RLQ85619.1"/>
    <property type="molecule type" value="Genomic_DNA"/>
</dbReference>
<dbReference type="GO" id="GO:1904680">
    <property type="term" value="F:peptide transmembrane transporter activity"/>
    <property type="evidence" value="ECO:0007669"/>
    <property type="project" value="TreeGrafter"/>
</dbReference>
<dbReference type="InterPro" id="IPR030678">
    <property type="entry name" value="Peptide/Ni-bd"/>
</dbReference>
<accession>A0A3L7J593</accession>
<dbReference type="PROSITE" id="PS51257">
    <property type="entry name" value="PROKAR_LIPOPROTEIN"/>
    <property type="match status" value="1"/>
</dbReference>
<dbReference type="InterPro" id="IPR000914">
    <property type="entry name" value="SBP_5_dom"/>
</dbReference>
<evidence type="ECO:0000259" key="6">
    <source>
        <dbReference type="Pfam" id="PF00496"/>
    </source>
</evidence>
<evidence type="ECO:0000256" key="4">
    <source>
        <dbReference type="ARBA" id="ARBA00022729"/>
    </source>
</evidence>
<dbReference type="Pfam" id="PF00496">
    <property type="entry name" value="SBP_bac_5"/>
    <property type="match status" value="1"/>
</dbReference>
<dbReference type="GO" id="GO:0042597">
    <property type="term" value="C:periplasmic space"/>
    <property type="evidence" value="ECO:0007669"/>
    <property type="project" value="UniProtKB-ARBA"/>
</dbReference>
<dbReference type="AlphaFoldDB" id="A0A3L7J593"/>
<organism evidence="7 8">
    <name type="scientific">Mycetocola zhadangensis</name>
    <dbReference type="NCBI Taxonomy" id="1164595"/>
    <lineage>
        <taxon>Bacteria</taxon>
        <taxon>Bacillati</taxon>
        <taxon>Actinomycetota</taxon>
        <taxon>Actinomycetes</taxon>
        <taxon>Micrococcales</taxon>
        <taxon>Microbacteriaceae</taxon>
        <taxon>Mycetocola</taxon>
    </lineage>
</organism>
<protein>
    <submittedName>
        <fullName evidence="7">ABC transporter substrate-binding protein</fullName>
    </submittedName>
</protein>
<feature type="domain" description="Solute-binding protein family 5" evidence="6">
    <location>
        <begin position="80"/>
        <end position="413"/>
    </location>
</feature>
<keyword evidence="8" id="KW-1185">Reference proteome</keyword>